<evidence type="ECO:0000313" key="2">
    <source>
        <dbReference type="Proteomes" id="UP000095287"/>
    </source>
</evidence>
<feature type="region of interest" description="Disordered" evidence="1">
    <location>
        <begin position="1"/>
        <end position="27"/>
    </location>
</feature>
<accession>A0A1I8A130</accession>
<evidence type="ECO:0000313" key="3">
    <source>
        <dbReference type="WBParaSite" id="L893_g3179.t1"/>
    </source>
</evidence>
<proteinExistence type="predicted"/>
<dbReference type="AlphaFoldDB" id="A0A1I8A130"/>
<organism evidence="2 3">
    <name type="scientific">Steinernema glaseri</name>
    <dbReference type="NCBI Taxonomy" id="37863"/>
    <lineage>
        <taxon>Eukaryota</taxon>
        <taxon>Metazoa</taxon>
        <taxon>Ecdysozoa</taxon>
        <taxon>Nematoda</taxon>
        <taxon>Chromadorea</taxon>
        <taxon>Rhabditida</taxon>
        <taxon>Tylenchina</taxon>
        <taxon>Panagrolaimomorpha</taxon>
        <taxon>Strongyloidoidea</taxon>
        <taxon>Steinernematidae</taxon>
        <taxon>Steinernema</taxon>
    </lineage>
</organism>
<evidence type="ECO:0000256" key="1">
    <source>
        <dbReference type="SAM" id="MobiDB-lite"/>
    </source>
</evidence>
<name>A0A1I8A130_9BILA</name>
<dbReference type="Proteomes" id="UP000095287">
    <property type="component" value="Unplaced"/>
</dbReference>
<sequence>MVIHLVRTSHKKERQRNGKEKMSVVPKGSSRNKEILNTLFKVGVLKRGVEGGTEQVKQVIFSEKQKKPTPTHDGTLLLFVCGSKTCSVPKIPQRARERPLDRVSFRNTLTRNWMISGGKEEKDVPLSELTSEWALDTECRRGYQPFVDYFEIALHVEESRSTPHDTCVRASFGRVAP</sequence>
<protein>
    <submittedName>
        <fullName evidence="3">BRCT domain-containing protein</fullName>
    </submittedName>
</protein>
<keyword evidence="2" id="KW-1185">Reference proteome</keyword>
<dbReference type="WBParaSite" id="L893_g3179.t1">
    <property type="protein sequence ID" value="L893_g3179.t1"/>
    <property type="gene ID" value="L893_g3179"/>
</dbReference>
<reference evidence="3" key="1">
    <citation type="submission" date="2016-11" db="UniProtKB">
        <authorList>
            <consortium name="WormBaseParasite"/>
        </authorList>
    </citation>
    <scope>IDENTIFICATION</scope>
</reference>